<accession>A0A1I0CGD4</accession>
<feature type="binding site" evidence="9">
    <location>
        <position position="87"/>
    </location>
    <ligand>
        <name>5-phospho-alpha-D-ribose 1-diphosphate</name>
        <dbReference type="ChEBI" id="CHEBI:58017"/>
    </ligand>
</feature>
<feature type="binding site" evidence="9">
    <location>
        <position position="79"/>
    </location>
    <ligand>
        <name>5-phospho-alpha-D-ribose 1-diphosphate</name>
        <dbReference type="ChEBI" id="CHEBI:58017"/>
    </ligand>
</feature>
<dbReference type="InterPro" id="IPR000312">
    <property type="entry name" value="Glycosyl_Trfase_fam3"/>
</dbReference>
<organism evidence="12 13">
    <name type="scientific">Oceanobacillus limi</name>
    <dbReference type="NCBI Taxonomy" id="930131"/>
    <lineage>
        <taxon>Bacteria</taxon>
        <taxon>Bacillati</taxon>
        <taxon>Bacillota</taxon>
        <taxon>Bacilli</taxon>
        <taxon>Bacillales</taxon>
        <taxon>Bacillaceae</taxon>
        <taxon>Oceanobacillus</taxon>
    </lineage>
</organism>
<dbReference type="Pfam" id="PF02885">
    <property type="entry name" value="Glycos_trans_3N"/>
    <property type="match status" value="1"/>
</dbReference>
<comment type="catalytic activity">
    <reaction evidence="7 9">
        <text>N-(5-phospho-beta-D-ribosyl)anthranilate + diphosphate = 5-phospho-alpha-D-ribose 1-diphosphate + anthranilate</text>
        <dbReference type="Rhea" id="RHEA:11768"/>
        <dbReference type="ChEBI" id="CHEBI:16567"/>
        <dbReference type="ChEBI" id="CHEBI:18277"/>
        <dbReference type="ChEBI" id="CHEBI:33019"/>
        <dbReference type="ChEBI" id="CHEBI:58017"/>
        <dbReference type="EC" id="2.4.2.18"/>
    </reaction>
</comment>
<comment type="similarity">
    <text evidence="9">Belongs to the anthranilate phosphoribosyltransferase family.</text>
</comment>
<comment type="similarity">
    <text evidence="8">In the C-terminal section; belongs to the anthranilate phosphoribosyltransferase family.</text>
</comment>
<dbReference type="InterPro" id="IPR017459">
    <property type="entry name" value="Glycosyl_Trfase_fam3_N_dom"/>
</dbReference>
<dbReference type="FunFam" id="3.40.1030.10:FF:000002">
    <property type="entry name" value="Anthranilate phosphoribosyltransferase"/>
    <property type="match status" value="1"/>
</dbReference>
<comment type="caution">
    <text evidence="9">Lacks conserved residue(s) required for the propagation of feature annotation.</text>
</comment>
<feature type="binding site" evidence="9">
    <location>
        <position position="119"/>
    </location>
    <ligand>
        <name>5-phospho-alpha-D-ribose 1-diphosphate</name>
        <dbReference type="ChEBI" id="CHEBI:58017"/>
    </ligand>
</feature>
<evidence type="ECO:0000259" key="10">
    <source>
        <dbReference type="Pfam" id="PF00591"/>
    </source>
</evidence>
<feature type="binding site" evidence="9">
    <location>
        <position position="110"/>
    </location>
    <ligand>
        <name>anthranilate</name>
        <dbReference type="ChEBI" id="CHEBI:16567"/>
        <label>1</label>
    </ligand>
</feature>
<name>A0A1I0CGD4_9BACI</name>
<sequence length="343" mass="37448">MKDYLQKLANREDLTFTEMNEVANLFFSESTTDSEIAAVLMGLQLKGETPEEIAGLVEVLRQNALPFQKNIQEVMDNCGTGGDGSQSFNISSTSAFVIAGAGVKIAKHGNRSVSSKTGSADVLEELGVSLDFSMEEVNQLLDGNGIAFLFAPHVHPKLKQIMKVRQELRIPTIFNLIGPLTNPVKLQSQLLGIYQREKLVLMAKALRQLGRKRAIVVNGAGHLDEASLAGENYLVLLNKGKIKEFTIKPEDVGLNRYSLDAIKGGNARQNAEILLRVLKGEKGPYYETVLLNAGLALFAHGKATSVKKGVQLAEVSIESGLALEKLNHLIRYSDKRKNGVVHQ</sequence>
<keyword evidence="6 9" id="KW-0057">Aromatic amino acid biosynthesis</keyword>
<keyword evidence="13" id="KW-1185">Reference proteome</keyword>
<feature type="domain" description="Glycosyl transferase family 3 N-terminal" evidence="11">
    <location>
        <begin position="2"/>
        <end position="64"/>
    </location>
</feature>
<dbReference type="InterPro" id="IPR036320">
    <property type="entry name" value="Glycosyl_Trfase_fam3_N_dom_sf"/>
</dbReference>
<dbReference type="InterPro" id="IPR035902">
    <property type="entry name" value="Nuc_phospho_transferase"/>
</dbReference>
<dbReference type="HAMAP" id="MF_00211">
    <property type="entry name" value="TrpD"/>
    <property type="match status" value="1"/>
</dbReference>
<keyword evidence="9" id="KW-0479">Metal-binding</keyword>
<evidence type="ECO:0000256" key="4">
    <source>
        <dbReference type="ARBA" id="ARBA00022679"/>
    </source>
</evidence>
<feature type="binding site" evidence="9">
    <location>
        <begin position="89"/>
        <end position="92"/>
    </location>
    <ligand>
        <name>5-phospho-alpha-D-ribose 1-diphosphate</name>
        <dbReference type="ChEBI" id="CHEBI:58017"/>
    </ligand>
</feature>
<reference evidence="12 13" key="1">
    <citation type="submission" date="2016-10" db="EMBL/GenBank/DDBJ databases">
        <authorList>
            <person name="de Groot N.N."/>
        </authorList>
    </citation>
    <scope>NUCLEOTIDE SEQUENCE [LARGE SCALE GENOMIC DNA]</scope>
    <source>
        <strain evidence="12 13">IBRC-M 10780</strain>
    </source>
</reference>
<dbReference type="RefSeq" id="WP_090868947.1">
    <property type="nucleotide sequence ID" value="NZ_FOHE01000006.1"/>
</dbReference>
<dbReference type="GO" id="GO:0005829">
    <property type="term" value="C:cytosol"/>
    <property type="evidence" value="ECO:0007669"/>
    <property type="project" value="TreeGrafter"/>
</dbReference>
<dbReference type="Gene3D" id="1.20.970.10">
    <property type="entry name" value="Transferase, Pyrimidine Nucleoside Phosphorylase, Chain C"/>
    <property type="match status" value="1"/>
</dbReference>
<feature type="binding site" evidence="9">
    <location>
        <position position="91"/>
    </location>
    <ligand>
        <name>Mg(2+)</name>
        <dbReference type="ChEBI" id="CHEBI:18420"/>
        <label>1</label>
    </ligand>
</feature>
<dbReference type="EMBL" id="FOHE01000006">
    <property type="protein sequence ID" value="SET18663.1"/>
    <property type="molecule type" value="Genomic_DNA"/>
</dbReference>
<evidence type="ECO:0000256" key="6">
    <source>
        <dbReference type="ARBA" id="ARBA00023141"/>
    </source>
</evidence>
<feature type="binding site" evidence="9">
    <location>
        <begin position="82"/>
        <end position="83"/>
    </location>
    <ligand>
        <name>5-phospho-alpha-D-ribose 1-diphosphate</name>
        <dbReference type="ChEBI" id="CHEBI:58017"/>
    </ligand>
</feature>
<evidence type="ECO:0000256" key="1">
    <source>
        <dbReference type="ARBA" id="ARBA00004907"/>
    </source>
</evidence>
<dbReference type="PANTHER" id="PTHR43285:SF2">
    <property type="entry name" value="ANTHRANILATE PHOSPHORIBOSYLTRANSFERASE"/>
    <property type="match status" value="1"/>
</dbReference>
<keyword evidence="5 9" id="KW-0822">Tryptophan biosynthesis</keyword>
<dbReference type="STRING" id="930131.SAMN05216389_106224"/>
<keyword evidence="3 9" id="KW-0328">Glycosyltransferase</keyword>
<proteinExistence type="inferred from homology"/>
<dbReference type="Pfam" id="PF00591">
    <property type="entry name" value="Glycos_transf_3"/>
    <property type="match status" value="1"/>
</dbReference>
<keyword evidence="4 9" id="KW-0808">Transferase</keyword>
<evidence type="ECO:0000256" key="7">
    <source>
        <dbReference type="ARBA" id="ARBA00052328"/>
    </source>
</evidence>
<evidence type="ECO:0000256" key="2">
    <source>
        <dbReference type="ARBA" id="ARBA00022605"/>
    </source>
</evidence>
<dbReference type="PANTHER" id="PTHR43285">
    <property type="entry name" value="ANTHRANILATE PHOSPHORIBOSYLTRANSFERASE"/>
    <property type="match status" value="1"/>
</dbReference>
<feature type="binding site" evidence="9">
    <location>
        <position position="225"/>
    </location>
    <ligand>
        <name>Mg(2+)</name>
        <dbReference type="ChEBI" id="CHEBI:18420"/>
        <label>2</label>
    </ligand>
</feature>
<evidence type="ECO:0000256" key="3">
    <source>
        <dbReference type="ARBA" id="ARBA00022676"/>
    </source>
</evidence>
<dbReference type="EC" id="2.4.2.18" evidence="9"/>
<comment type="cofactor">
    <cofactor evidence="9">
        <name>Mg(2+)</name>
        <dbReference type="ChEBI" id="CHEBI:18420"/>
    </cofactor>
    <text evidence="9">Binds 2 magnesium ions per monomer.</text>
</comment>
<evidence type="ECO:0000256" key="5">
    <source>
        <dbReference type="ARBA" id="ARBA00022822"/>
    </source>
</evidence>
<feature type="binding site" evidence="9">
    <location>
        <position position="165"/>
    </location>
    <ligand>
        <name>anthranilate</name>
        <dbReference type="ChEBI" id="CHEBI:16567"/>
        <label>2</label>
    </ligand>
</feature>
<dbReference type="UniPathway" id="UPA00035">
    <property type="reaction ID" value="UER00041"/>
</dbReference>
<evidence type="ECO:0000256" key="9">
    <source>
        <dbReference type="HAMAP-Rule" id="MF_00211"/>
    </source>
</evidence>
<feature type="binding site" evidence="9">
    <location>
        <position position="79"/>
    </location>
    <ligand>
        <name>anthranilate</name>
        <dbReference type="ChEBI" id="CHEBI:16567"/>
        <label>1</label>
    </ligand>
</feature>
<dbReference type="InterPro" id="IPR005940">
    <property type="entry name" value="Anthranilate_Pribosyl_Tfrase"/>
</dbReference>
<evidence type="ECO:0000256" key="8">
    <source>
        <dbReference type="ARBA" id="ARBA00061188"/>
    </source>
</evidence>
<keyword evidence="9" id="KW-0460">Magnesium</keyword>
<keyword evidence="2 9" id="KW-0028">Amino-acid biosynthesis</keyword>
<dbReference type="GO" id="GO:0000287">
    <property type="term" value="F:magnesium ion binding"/>
    <property type="evidence" value="ECO:0007669"/>
    <property type="project" value="UniProtKB-UniRule"/>
</dbReference>
<dbReference type="Proteomes" id="UP000198618">
    <property type="component" value="Unassembled WGS sequence"/>
</dbReference>
<feature type="domain" description="Glycosyl transferase family 3" evidence="10">
    <location>
        <begin position="73"/>
        <end position="323"/>
    </location>
</feature>
<dbReference type="GO" id="GO:0004048">
    <property type="term" value="F:anthranilate phosphoribosyltransferase activity"/>
    <property type="evidence" value="ECO:0007669"/>
    <property type="project" value="UniProtKB-UniRule"/>
</dbReference>
<dbReference type="Gene3D" id="3.40.1030.10">
    <property type="entry name" value="Nucleoside phosphorylase/phosphoribosyltransferase catalytic domain"/>
    <property type="match status" value="1"/>
</dbReference>
<dbReference type="GO" id="GO:0000162">
    <property type="term" value="P:L-tryptophan biosynthetic process"/>
    <property type="evidence" value="ECO:0007669"/>
    <property type="project" value="UniProtKB-UniRule"/>
</dbReference>
<comment type="pathway">
    <text evidence="1 9">Amino-acid biosynthesis; L-tryptophan biosynthesis; L-tryptophan from chorismate: step 2/5.</text>
</comment>
<protein>
    <recommendedName>
        <fullName evidence="9">Anthranilate phosphoribosyltransferase</fullName>
        <ecNumber evidence="9">2.4.2.18</ecNumber>
    </recommendedName>
</protein>
<evidence type="ECO:0000313" key="13">
    <source>
        <dbReference type="Proteomes" id="UP000198618"/>
    </source>
</evidence>
<evidence type="ECO:0000313" key="12">
    <source>
        <dbReference type="EMBL" id="SET18663.1"/>
    </source>
</evidence>
<comment type="subunit">
    <text evidence="9">Homodimer.</text>
</comment>
<dbReference type="SUPFAM" id="SSF47648">
    <property type="entry name" value="Nucleoside phosphorylase/phosphoribosyltransferase N-terminal domain"/>
    <property type="match status" value="1"/>
</dbReference>
<feature type="binding site" evidence="9">
    <location>
        <begin position="107"/>
        <end position="115"/>
    </location>
    <ligand>
        <name>5-phospho-alpha-D-ribose 1-diphosphate</name>
        <dbReference type="ChEBI" id="CHEBI:58017"/>
    </ligand>
</feature>
<dbReference type="AlphaFoldDB" id="A0A1I0CGD4"/>
<dbReference type="SUPFAM" id="SSF52418">
    <property type="entry name" value="Nucleoside phosphorylase/phosphoribosyltransferase catalytic domain"/>
    <property type="match status" value="1"/>
</dbReference>
<dbReference type="OrthoDB" id="9806430at2"/>
<feature type="binding site" evidence="9">
    <location>
        <position position="224"/>
    </location>
    <ligand>
        <name>Mg(2+)</name>
        <dbReference type="ChEBI" id="CHEBI:18420"/>
        <label>2</label>
    </ligand>
</feature>
<comment type="function">
    <text evidence="9">Catalyzes the transfer of the phosphoribosyl group of 5-phosphorylribose-1-pyrophosphate (PRPP) to anthranilate to yield N-(5'-phosphoribosyl)-anthranilate (PRA).</text>
</comment>
<gene>
    <name evidence="9" type="primary">trpD</name>
    <name evidence="12" type="ORF">SAMN05216389_106224</name>
</gene>
<evidence type="ECO:0000259" key="11">
    <source>
        <dbReference type="Pfam" id="PF02885"/>
    </source>
</evidence>
<dbReference type="NCBIfam" id="TIGR01245">
    <property type="entry name" value="trpD"/>
    <property type="match status" value="1"/>
</dbReference>
<feature type="binding site" evidence="9">
    <location>
        <position position="225"/>
    </location>
    <ligand>
        <name>Mg(2+)</name>
        <dbReference type="ChEBI" id="CHEBI:18420"/>
        <label>1</label>
    </ligand>
</feature>